<protein>
    <submittedName>
        <fullName evidence="10">Carbohydrate ABC transporter permease</fullName>
    </submittedName>
</protein>
<feature type="compositionally biased region" description="Gly residues" evidence="8">
    <location>
        <begin position="19"/>
        <end position="30"/>
    </location>
</feature>
<dbReference type="CDD" id="cd06261">
    <property type="entry name" value="TM_PBP2"/>
    <property type="match status" value="1"/>
</dbReference>
<evidence type="ECO:0000259" key="9">
    <source>
        <dbReference type="PROSITE" id="PS50928"/>
    </source>
</evidence>
<evidence type="ECO:0000256" key="1">
    <source>
        <dbReference type="ARBA" id="ARBA00004651"/>
    </source>
</evidence>
<organism evidence="10 11">
    <name type="scientific">Kineococcus glutinatus</name>
    <dbReference type="NCBI Taxonomy" id="1070872"/>
    <lineage>
        <taxon>Bacteria</taxon>
        <taxon>Bacillati</taxon>
        <taxon>Actinomycetota</taxon>
        <taxon>Actinomycetes</taxon>
        <taxon>Kineosporiales</taxon>
        <taxon>Kineosporiaceae</taxon>
        <taxon>Kineococcus</taxon>
    </lineage>
</organism>
<sequence length="309" mass="33219">MSSAVGPAGTLDPRSRAGGAPGAPSAGGGRVGGPRAALYRYGVGALAIVVSIVVFIVPFAFILLTAFMDAQQASEFRFALPRSFQGWQNLLDVVRTRDYLLIIAFINSIVLTVASVTAMVVLGAMVAFVLQRQKTRWTGFISFLVLAGLIMPPAVVPTIWVLQRLGMFGTMPGLILVEVAFGLSFAVLLFRAFISTIPRELDEAAVLDGAGPLRLFFRVVLPLLRPVVVTVVLVQSVTVFNDFQTPLYFLPGDAGATVQLTLFNFQSQSLSSYNLLFMDVLLITIPPLVLYLFFNRQIVAGMTAGAVKG</sequence>
<feature type="domain" description="ABC transmembrane type-1" evidence="9">
    <location>
        <begin position="105"/>
        <end position="294"/>
    </location>
</feature>
<dbReference type="SUPFAM" id="SSF161098">
    <property type="entry name" value="MetI-like"/>
    <property type="match status" value="1"/>
</dbReference>
<keyword evidence="5 7" id="KW-1133">Transmembrane helix</keyword>
<dbReference type="InterPro" id="IPR000515">
    <property type="entry name" value="MetI-like"/>
</dbReference>
<dbReference type="InterPro" id="IPR035906">
    <property type="entry name" value="MetI-like_sf"/>
</dbReference>
<evidence type="ECO:0000313" key="10">
    <source>
        <dbReference type="EMBL" id="GAA4978821.1"/>
    </source>
</evidence>
<keyword evidence="6 7" id="KW-0472">Membrane</keyword>
<evidence type="ECO:0000256" key="3">
    <source>
        <dbReference type="ARBA" id="ARBA00022475"/>
    </source>
</evidence>
<keyword evidence="4 7" id="KW-0812">Transmembrane</keyword>
<keyword evidence="2 7" id="KW-0813">Transport</keyword>
<keyword evidence="11" id="KW-1185">Reference proteome</keyword>
<feature type="transmembrane region" description="Helical" evidence="7">
    <location>
        <begin position="43"/>
        <end position="68"/>
    </location>
</feature>
<feature type="region of interest" description="Disordered" evidence="8">
    <location>
        <begin position="1"/>
        <end position="30"/>
    </location>
</feature>
<name>A0ABP9HU64_9ACTN</name>
<evidence type="ECO:0000256" key="7">
    <source>
        <dbReference type="RuleBase" id="RU363032"/>
    </source>
</evidence>
<comment type="caution">
    <text evidence="10">The sequence shown here is derived from an EMBL/GenBank/DDBJ whole genome shotgun (WGS) entry which is preliminary data.</text>
</comment>
<dbReference type="Proteomes" id="UP001501195">
    <property type="component" value="Unassembled WGS sequence"/>
</dbReference>
<feature type="transmembrane region" description="Helical" evidence="7">
    <location>
        <begin position="215"/>
        <end position="240"/>
    </location>
</feature>
<reference evidence="11" key="1">
    <citation type="journal article" date="2019" name="Int. J. Syst. Evol. Microbiol.">
        <title>The Global Catalogue of Microorganisms (GCM) 10K type strain sequencing project: providing services to taxonomists for standard genome sequencing and annotation.</title>
        <authorList>
            <consortium name="The Broad Institute Genomics Platform"/>
            <consortium name="The Broad Institute Genome Sequencing Center for Infectious Disease"/>
            <person name="Wu L."/>
            <person name="Ma J."/>
        </authorList>
    </citation>
    <scope>NUCLEOTIDE SEQUENCE [LARGE SCALE GENOMIC DNA]</scope>
    <source>
        <strain evidence="11">JCM 18126</strain>
    </source>
</reference>
<dbReference type="Gene3D" id="1.10.3720.10">
    <property type="entry name" value="MetI-like"/>
    <property type="match status" value="1"/>
</dbReference>
<dbReference type="PROSITE" id="PS50928">
    <property type="entry name" value="ABC_TM1"/>
    <property type="match status" value="1"/>
</dbReference>
<dbReference type="PANTHER" id="PTHR43744:SF12">
    <property type="entry name" value="ABC TRANSPORTER PERMEASE PROTEIN MG189-RELATED"/>
    <property type="match status" value="1"/>
</dbReference>
<accession>A0ABP9HU64</accession>
<evidence type="ECO:0000256" key="6">
    <source>
        <dbReference type="ARBA" id="ARBA00023136"/>
    </source>
</evidence>
<keyword evidence="3" id="KW-1003">Cell membrane</keyword>
<feature type="transmembrane region" description="Helical" evidence="7">
    <location>
        <begin position="174"/>
        <end position="194"/>
    </location>
</feature>
<dbReference type="PANTHER" id="PTHR43744">
    <property type="entry name" value="ABC TRANSPORTER PERMEASE PROTEIN MG189-RELATED-RELATED"/>
    <property type="match status" value="1"/>
</dbReference>
<dbReference type="Pfam" id="PF00528">
    <property type="entry name" value="BPD_transp_1"/>
    <property type="match status" value="1"/>
</dbReference>
<proteinExistence type="inferred from homology"/>
<evidence type="ECO:0000256" key="8">
    <source>
        <dbReference type="SAM" id="MobiDB-lite"/>
    </source>
</evidence>
<evidence type="ECO:0000256" key="5">
    <source>
        <dbReference type="ARBA" id="ARBA00022989"/>
    </source>
</evidence>
<feature type="transmembrane region" description="Helical" evidence="7">
    <location>
        <begin position="273"/>
        <end position="294"/>
    </location>
</feature>
<comment type="similarity">
    <text evidence="7">Belongs to the binding-protein-dependent transport system permease family.</text>
</comment>
<feature type="transmembrane region" description="Helical" evidence="7">
    <location>
        <begin position="99"/>
        <end position="130"/>
    </location>
</feature>
<gene>
    <name evidence="10" type="ORF">GCM10023225_19230</name>
</gene>
<feature type="transmembrane region" description="Helical" evidence="7">
    <location>
        <begin position="137"/>
        <end position="162"/>
    </location>
</feature>
<evidence type="ECO:0000256" key="2">
    <source>
        <dbReference type="ARBA" id="ARBA00022448"/>
    </source>
</evidence>
<dbReference type="EMBL" id="BAABIL010000265">
    <property type="protein sequence ID" value="GAA4978821.1"/>
    <property type="molecule type" value="Genomic_DNA"/>
</dbReference>
<comment type="subcellular location">
    <subcellularLocation>
        <location evidence="1 7">Cell membrane</location>
        <topology evidence="1 7">Multi-pass membrane protein</topology>
    </subcellularLocation>
</comment>
<evidence type="ECO:0000256" key="4">
    <source>
        <dbReference type="ARBA" id="ARBA00022692"/>
    </source>
</evidence>
<evidence type="ECO:0000313" key="11">
    <source>
        <dbReference type="Proteomes" id="UP001501195"/>
    </source>
</evidence>